<evidence type="ECO:0000313" key="2">
    <source>
        <dbReference type="Proteomes" id="UP000594263"/>
    </source>
</evidence>
<organism evidence="1 2">
    <name type="scientific">Kalanchoe fedtschenkoi</name>
    <name type="common">Lavender scallops</name>
    <name type="synonym">South American air plant</name>
    <dbReference type="NCBI Taxonomy" id="63787"/>
    <lineage>
        <taxon>Eukaryota</taxon>
        <taxon>Viridiplantae</taxon>
        <taxon>Streptophyta</taxon>
        <taxon>Embryophyta</taxon>
        <taxon>Tracheophyta</taxon>
        <taxon>Spermatophyta</taxon>
        <taxon>Magnoliopsida</taxon>
        <taxon>eudicotyledons</taxon>
        <taxon>Gunneridae</taxon>
        <taxon>Pentapetalae</taxon>
        <taxon>Saxifragales</taxon>
        <taxon>Crassulaceae</taxon>
        <taxon>Kalanchoe</taxon>
    </lineage>
</organism>
<name>A0A7N0V0I7_KALFE</name>
<keyword evidence="2" id="KW-1185">Reference proteome</keyword>
<proteinExistence type="predicted"/>
<dbReference type="EnsemblPlants" id="Kaladp0095s0642.4.v1.1">
    <property type="protein sequence ID" value="Kaladp0095s0642.4.v1.1"/>
    <property type="gene ID" value="Kaladp0095s0642.v1.1"/>
</dbReference>
<dbReference type="Proteomes" id="UP000594263">
    <property type="component" value="Unplaced"/>
</dbReference>
<dbReference type="PANTHER" id="PTHR45376">
    <property type="entry name" value="CHAPERONE DNAJ-DOMAIN SUPERFAMILY PROTEIN-RELATED"/>
    <property type="match status" value="1"/>
</dbReference>
<sequence length="164" mass="18551">MRIFLLVSPSPSRLAVQSRRCCCCWTMNRTALKSALLGSNSGAVHFSAALFHSTPYLHRKSSRWDSSWQSDFDEDESPSWFRKQYGHKGSRKGRIKNQKPGFSGRRGFQFCNDDVDVESLFRAAFGEIHGGGELGGKMITPLAVEHPGIVDMRTRMIHQLSWTE</sequence>
<reference evidence="1" key="1">
    <citation type="submission" date="2021-01" db="UniProtKB">
        <authorList>
            <consortium name="EnsemblPlants"/>
        </authorList>
    </citation>
    <scope>IDENTIFICATION</scope>
</reference>
<dbReference type="Gramene" id="Kaladp0095s0642.4.v1.1">
    <property type="protein sequence ID" value="Kaladp0095s0642.4.v1.1"/>
    <property type="gene ID" value="Kaladp0095s0642.v1.1"/>
</dbReference>
<protein>
    <submittedName>
        <fullName evidence="1">Uncharacterized protein</fullName>
    </submittedName>
</protein>
<evidence type="ECO:0000313" key="1">
    <source>
        <dbReference type="EnsemblPlants" id="Kaladp0095s0642.4.v1.1"/>
    </source>
</evidence>
<dbReference type="PANTHER" id="PTHR45376:SF1">
    <property type="entry name" value="CHAPERONE DNAJ-DOMAIN SUPERFAMILY PROTEIN-RELATED"/>
    <property type="match status" value="1"/>
</dbReference>
<accession>A0A7N0V0I7</accession>
<dbReference type="AlphaFoldDB" id="A0A7N0V0I7"/>